<dbReference type="GO" id="GO:0046872">
    <property type="term" value="F:metal ion binding"/>
    <property type="evidence" value="ECO:0007669"/>
    <property type="project" value="UniProtKB-KW"/>
</dbReference>
<sequence>MYPIWEVPVLSAGFILGIIATFHVLPSHLSTSAMWFNVFIETKAYRENRPELLEFIKKYALLLLVFSYVTGTLSGIGIWFSATVASPRAISGLIHNYVWGWATEWVFFIIEVLGIMIYYYTLGKVAPKIHLKLGWIFAIGSWTTMVIIVGILAFMLSPGKWVETGGFFDGFFNQTYFPQLLMRSAFMFAVAGVYAIAVASTMKNQEAKRYIMKMASLWGIGAMIAGILLFFLYLKSLPAHNRELLSVLNISGLKTTILVSLVIILLYFIWANLKPESIKLPVAVVAIIIIFAGIFSTERIREMIRKPYIFGTHMYSNQFAAKDITAKGVTKETDLINTKGVLNVAPFVPENLRVITDQNKVQAGKMIALIECSACHAIGDSGLRPLKSFVKRIGLTDEAAADAWLEALGNYPYMPPFMGTPTERQALAAYLATLAK</sequence>
<feature type="transmembrane region" description="Helical" evidence="5">
    <location>
        <begin position="253"/>
        <end position="273"/>
    </location>
</feature>
<accession>A0A832LY20</accession>
<keyword evidence="2 4" id="KW-0479">Metal-binding</keyword>
<dbReference type="PROSITE" id="PS51007">
    <property type="entry name" value="CYTC"/>
    <property type="match status" value="1"/>
</dbReference>
<dbReference type="InterPro" id="IPR036909">
    <property type="entry name" value="Cyt_c-like_dom_sf"/>
</dbReference>
<dbReference type="GO" id="GO:0009055">
    <property type="term" value="F:electron transfer activity"/>
    <property type="evidence" value="ECO:0007669"/>
    <property type="project" value="InterPro"/>
</dbReference>
<gene>
    <name evidence="7" type="ORF">ENT73_07180</name>
</gene>
<organism evidence="7">
    <name type="scientific">Caldimicrobium thiodismutans</name>
    <dbReference type="NCBI Taxonomy" id="1653476"/>
    <lineage>
        <taxon>Bacteria</taxon>
        <taxon>Pseudomonadati</taxon>
        <taxon>Thermodesulfobacteriota</taxon>
        <taxon>Thermodesulfobacteria</taxon>
        <taxon>Thermodesulfobacteriales</taxon>
        <taxon>Thermodesulfobacteriaceae</taxon>
        <taxon>Caldimicrobium</taxon>
    </lineage>
</organism>
<evidence type="ECO:0000256" key="4">
    <source>
        <dbReference type="PROSITE-ProRule" id="PRU00433"/>
    </source>
</evidence>
<feature type="domain" description="Cytochrome c" evidence="6">
    <location>
        <begin position="359"/>
        <end position="435"/>
    </location>
</feature>
<dbReference type="InterPro" id="IPR009056">
    <property type="entry name" value="Cyt_c-like_dom"/>
</dbReference>
<comment type="caution">
    <text evidence="7">The sequence shown here is derived from an EMBL/GenBank/DDBJ whole genome shotgun (WGS) entry which is preliminary data.</text>
</comment>
<feature type="transmembrane region" description="Helical" evidence="5">
    <location>
        <begin position="176"/>
        <end position="198"/>
    </location>
</feature>
<evidence type="ECO:0000256" key="5">
    <source>
        <dbReference type="SAM" id="Phobius"/>
    </source>
</evidence>
<feature type="transmembrane region" description="Helical" evidence="5">
    <location>
        <begin position="12"/>
        <end position="38"/>
    </location>
</feature>
<feature type="transmembrane region" description="Helical" evidence="5">
    <location>
        <begin position="210"/>
        <end position="233"/>
    </location>
</feature>
<dbReference type="EMBL" id="DSZU01000131">
    <property type="protein sequence ID" value="HGV55840.1"/>
    <property type="molecule type" value="Genomic_DNA"/>
</dbReference>
<feature type="transmembrane region" description="Helical" evidence="5">
    <location>
        <begin position="59"/>
        <end position="82"/>
    </location>
</feature>
<feature type="transmembrane region" description="Helical" evidence="5">
    <location>
        <begin position="133"/>
        <end position="156"/>
    </location>
</feature>
<reference evidence="7" key="1">
    <citation type="journal article" date="2020" name="mSystems">
        <title>Genome- and Community-Level Interaction Insights into Carbon Utilization and Element Cycling Functions of Hydrothermarchaeota in Hydrothermal Sediment.</title>
        <authorList>
            <person name="Zhou Z."/>
            <person name="Liu Y."/>
            <person name="Xu W."/>
            <person name="Pan J."/>
            <person name="Luo Z.H."/>
            <person name="Li M."/>
        </authorList>
    </citation>
    <scope>NUCLEOTIDE SEQUENCE [LARGE SCALE GENOMIC DNA]</scope>
    <source>
        <strain evidence="7">SpSt-605</strain>
    </source>
</reference>
<dbReference type="Gene3D" id="1.10.760.10">
    <property type="entry name" value="Cytochrome c-like domain"/>
    <property type="match status" value="1"/>
</dbReference>
<evidence type="ECO:0000313" key="7">
    <source>
        <dbReference type="EMBL" id="HGV55840.1"/>
    </source>
</evidence>
<evidence type="ECO:0000256" key="2">
    <source>
        <dbReference type="ARBA" id="ARBA00022723"/>
    </source>
</evidence>
<dbReference type="SUPFAM" id="SSF46626">
    <property type="entry name" value="Cytochrome c"/>
    <property type="match status" value="1"/>
</dbReference>
<feature type="transmembrane region" description="Helical" evidence="5">
    <location>
        <begin position="280"/>
        <end position="297"/>
    </location>
</feature>
<keyword evidence="5" id="KW-0812">Transmembrane</keyword>
<proteinExistence type="predicted"/>
<dbReference type="Pfam" id="PF13442">
    <property type="entry name" value="Cytochrome_CBB3"/>
    <property type="match status" value="1"/>
</dbReference>
<evidence type="ECO:0000259" key="6">
    <source>
        <dbReference type="PROSITE" id="PS51007"/>
    </source>
</evidence>
<dbReference type="AlphaFoldDB" id="A0A832LY20"/>
<evidence type="ECO:0000256" key="3">
    <source>
        <dbReference type="ARBA" id="ARBA00023004"/>
    </source>
</evidence>
<keyword evidence="5" id="KW-0472">Membrane</keyword>
<name>A0A832LY20_9BACT</name>
<keyword evidence="3 4" id="KW-0408">Iron</keyword>
<keyword evidence="1 4" id="KW-0349">Heme</keyword>
<protein>
    <submittedName>
        <fullName evidence="7">Cytochrome C</fullName>
    </submittedName>
</protein>
<keyword evidence="5" id="KW-1133">Transmembrane helix</keyword>
<dbReference type="GO" id="GO:0020037">
    <property type="term" value="F:heme binding"/>
    <property type="evidence" value="ECO:0007669"/>
    <property type="project" value="InterPro"/>
</dbReference>
<feature type="transmembrane region" description="Helical" evidence="5">
    <location>
        <begin position="102"/>
        <end position="121"/>
    </location>
</feature>
<evidence type="ECO:0000256" key="1">
    <source>
        <dbReference type="ARBA" id="ARBA00022617"/>
    </source>
</evidence>